<keyword evidence="2" id="KW-0238">DNA-binding</keyword>
<dbReference type="PANTHER" id="PTHR33164:SF43">
    <property type="entry name" value="HTH-TYPE TRANSCRIPTIONAL REPRESSOR YETL"/>
    <property type="match status" value="1"/>
</dbReference>
<gene>
    <name evidence="5" type="ORF">ACIBP5_25185</name>
</gene>
<dbReference type="PRINTS" id="PR00598">
    <property type="entry name" value="HTHMARR"/>
</dbReference>
<comment type="caution">
    <text evidence="5">The sequence shown here is derived from an EMBL/GenBank/DDBJ whole genome shotgun (WGS) entry which is preliminary data.</text>
</comment>
<accession>A0ABW8A9V7</accession>
<feature type="domain" description="HTH marR-type" evidence="4">
    <location>
        <begin position="28"/>
        <end position="161"/>
    </location>
</feature>
<dbReference type="InterPro" id="IPR036388">
    <property type="entry name" value="WH-like_DNA-bd_sf"/>
</dbReference>
<dbReference type="PROSITE" id="PS50995">
    <property type="entry name" value="HTH_MARR_2"/>
    <property type="match status" value="1"/>
</dbReference>
<dbReference type="EMBL" id="JBITMB010000006">
    <property type="protein sequence ID" value="MFI7443277.1"/>
    <property type="molecule type" value="Genomic_DNA"/>
</dbReference>
<dbReference type="PROSITE" id="PS01117">
    <property type="entry name" value="HTH_MARR_1"/>
    <property type="match status" value="1"/>
</dbReference>
<keyword evidence="6" id="KW-1185">Reference proteome</keyword>
<evidence type="ECO:0000313" key="6">
    <source>
        <dbReference type="Proteomes" id="UP001612928"/>
    </source>
</evidence>
<reference evidence="5 6" key="1">
    <citation type="submission" date="2024-10" db="EMBL/GenBank/DDBJ databases">
        <title>The Natural Products Discovery Center: Release of the First 8490 Sequenced Strains for Exploring Actinobacteria Biosynthetic Diversity.</title>
        <authorList>
            <person name="Kalkreuter E."/>
            <person name="Kautsar S.A."/>
            <person name="Yang D."/>
            <person name="Bader C.D."/>
            <person name="Teijaro C.N."/>
            <person name="Fluegel L."/>
            <person name="Davis C.M."/>
            <person name="Simpson J.R."/>
            <person name="Lauterbach L."/>
            <person name="Steele A.D."/>
            <person name="Gui C."/>
            <person name="Meng S."/>
            <person name="Li G."/>
            <person name="Viehrig K."/>
            <person name="Ye F."/>
            <person name="Su P."/>
            <person name="Kiefer A.F."/>
            <person name="Nichols A."/>
            <person name="Cepeda A.J."/>
            <person name="Yan W."/>
            <person name="Fan B."/>
            <person name="Jiang Y."/>
            <person name="Adhikari A."/>
            <person name="Zheng C.-J."/>
            <person name="Schuster L."/>
            <person name="Cowan T.M."/>
            <person name="Smanski M.J."/>
            <person name="Chevrette M.G."/>
            <person name="De Carvalho L.P.S."/>
            <person name="Shen B."/>
        </authorList>
    </citation>
    <scope>NUCLEOTIDE SEQUENCE [LARGE SCALE GENOMIC DNA]</scope>
    <source>
        <strain evidence="5 6">NPDC049503</strain>
    </source>
</reference>
<sequence>MDESAESWYARYAADRVAGMGSPAESRAFTLSYNLLQLSQLLVNDLEAQVHRPRGLTLPGFRLMFKLWLLGPTRPARLAELSVLTRSAVSNLVNTLERDGFVARSRTAADRRSVHVDLTEKGRATMGEAFELQLRREHAWFAALDEHEQGRFSATARRLIESRPQD</sequence>
<protein>
    <submittedName>
        <fullName evidence="5">MarR family winged helix-turn-helix transcriptional regulator</fullName>
    </submittedName>
</protein>
<evidence type="ECO:0000259" key="4">
    <source>
        <dbReference type="PROSITE" id="PS50995"/>
    </source>
</evidence>
<dbReference type="InterPro" id="IPR000835">
    <property type="entry name" value="HTH_MarR-typ"/>
</dbReference>
<organism evidence="5 6">
    <name type="scientific">Nonomuraea indica</name>
    <dbReference type="NCBI Taxonomy" id="1581193"/>
    <lineage>
        <taxon>Bacteria</taxon>
        <taxon>Bacillati</taxon>
        <taxon>Actinomycetota</taxon>
        <taxon>Actinomycetes</taxon>
        <taxon>Streptosporangiales</taxon>
        <taxon>Streptosporangiaceae</taxon>
        <taxon>Nonomuraea</taxon>
    </lineage>
</organism>
<dbReference type="Gene3D" id="1.10.10.10">
    <property type="entry name" value="Winged helix-like DNA-binding domain superfamily/Winged helix DNA-binding domain"/>
    <property type="match status" value="1"/>
</dbReference>
<evidence type="ECO:0000313" key="5">
    <source>
        <dbReference type="EMBL" id="MFI7443277.1"/>
    </source>
</evidence>
<dbReference type="PANTHER" id="PTHR33164">
    <property type="entry name" value="TRANSCRIPTIONAL REGULATOR, MARR FAMILY"/>
    <property type="match status" value="1"/>
</dbReference>
<name>A0ABW8A9V7_9ACTN</name>
<dbReference type="RefSeq" id="WP_397023415.1">
    <property type="nucleotide sequence ID" value="NZ_JBITMB010000006.1"/>
</dbReference>
<evidence type="ECO:0000256" key="1">
    <source>
        <dbReference type="ARBA" id="ARBA00023015"/>
    </source>
</evidence>
<dbReference type="SMART" id="SM00347">
    <property type="entry name" value="HTH_MARR"/>
    <property type="match status" value="1"/>
</dbReference>
<keyword evidence="1" id="KW-0805">Transcription regulation</keyword>
<dbReference type="Pfam" id="PF01047">
    <property type="entry name" value="MarR"/>
    <property type="match status" value="1"/>
</dbReference>
<evidence type="ECO:0000256" key="2">
    <source>
        <dbReference type="ARBA" id="ARBA00023125"/>
    </source>
</evidence>
<proteinExistence type="predicted"/>
<keyword evidence="3" id="KW-0804">Transcription</keyword>
<dbReference type="SUPFAM" id="SSF46785">
    <property type="entry name" value="Winged helix' DNA-binding domain"/>
    <property type="match status" value="1"/>
</dbReference>
<dbReference type="InterPro" id="IPR023187">
    <property type="entry name" value="Tscrpt_reg_MarR-type_CS"/>
</dbReference>
<dbReference type="InterPro" id="IPR036390">
    <property type="entry name" value="WH_DNA-bd_sf"/>
</dbReference>
<dbReference type="InterPro" id="IPR039422">
    <property type="entry name" value="MarR/SlyA-like"/>
</dbReference>
<dbReference type="Proteomes" id="UP001612928">
    <property type="component" value="Unassembled WGS sequence"/>
</dbReference>
<evidence type="ECO:0000256" key="3">
    <source>
        <dbReference type="ARBA" id="ARBA00023163"/>
    </source>
</evidence>